<protein>
    <submittedName>
        <fullName evidence="1">Uncharacterized protein</fullName>
    </submittedName>
</protein>
<accession>A0A5N6UQ53</accession>
<evidence type="ECO:0000313" key="1">
    <source>
        <dbReference type="EMBL" id="KAE8160757.1"/>
    </source>
</evidence>
<name>A0A5N6UQ53_ASPTM</name>
<dbReference type="OrthoDB" id="73875at2759"/>
<dbReference type="AlphaFoldDB" id="A0A5N6UQ53"/>
<proteinExistence type="predicted"/>
<sequence>MPEIYFGPFPESREEATRFILDPAETFEQGFVDLAAGKTFRADKPVIGDAIDDVGKAEGWVFHNLMPWFPRQMIQTYIEDGMKHPSDEPLFFISGIGVNMAQHTTIFDMLLALSGVGELAETIKGSKIAVKPAEDAASSTDGAKFIAMTVETSEKAAKLADAAKATKSMKWRLPNT</sequence>
<reference evidence="1 2" key="1">
    <citation type="submission" date="2019-04" db="EMBL/GenBank/DDBJ databases">
        <title>Friends and foes A comparative genomics study of 23 Aspergillus species from section Flavi.</title>
        <authorList>
            <consortium name="DOE Joint Genome Institute"/>
            <person name="Kjaerbolling I."/>
            <person name="Vesth T."/>
            <person name="Frisvad J.C."/>
            <person name="Nybo J.L."/>
            <person name="Theobald S."/>
            <person name="Kildgaard S."/>
            <person name="Isbrandt T."/>
            <person name="Kuo A."/>
            <person name="Sato A."/>
            <person name="Lyhne E.K."/>
            <person name="Kogle M.E."/>
            <person name="Wiebenga A."/>
            <person name="Kun R.S."/>
            <person name="Lubbers R.J."/>
            <person name="Makela M.R."/>
            <person name="Barry K."/>
            <person name="Chovatia M."/>
            <person name="Clum A."/>
            <person name="Daum C."/>
            <person name="Haridas S."/>
            <person name="He G."/>
            <person name="LaButti K."/>
            <person name="Lipzen A."/>
            <person name="Mondo S."/>
            <person name="Riley R."/>
            <person name="Salamov A."/>
            <person name="Simmons B.A."/>
            <person name="Magnuson J.K."/>
            <person name="Henrissat B."/>
            <person name="Mortensen U.H."/>
            <person name="Larsen T.O."/>
            <person name="Devries R.P."/>
            <person name="Grigoriev I.V."/>
            <person name="Machida M."/>
            <person name="Baker S.E."/>
            <person name="Andersen M.R."/>
        </authorList>
    </citation>
    <scope>NUCLEOTIDE SEQUENCE [LARGE SCALE GENOMIC DNA]</scope>
    <source>
        <strain evidence="1 2">CBS 117626</strain>
    </source>
</reference>
<keyword evidence="2" id="KW-1185">Reference proteome</keyword>
<evidence type="ECO:0000313" key="2">
    <source>
        <dbReference type="Proteomes" id="UP000326950"/>
    </source>
</evidence>
<gene>
    <name evidence="1" type="ORF">BDV40DRAFT_301983</name>
</gene>
<dbReference type="EMBL" id="ML738652">
    <property type="protein sequence ID" value="KAE8160757.1"/>
    <property type="molecule type" value="Genomic_DNA"/>
</dbReference>
<dbReference type="Proteomes" id="UP000326950">
    <property type="component" value="Unassembled WGS sequence"/>
</dbReference>
<organism evidence="1 2">
    <name type="scientific">Aspergillus tamarii</name>
    <dbReference type="NCBI Taxonomy" id="41984"/>
    <lineage>
        <taxon>Eukaryota</taxon>
        <taxon>Fungi</taxon>
        <taxon>Dikarya</taxon>
        <taxon>Ascomycota</taxon>
        <taxon>Pezizomycotina</taxon>
        <taxon>Eurotiomycetes</taxon>
        <taxon>Eurotiomycetidae</taxon>
        <taxon>Eurotiales</taxon>
        <taxon>Aspergillaceae</taxon>
        <taxon>Aspergillus</taxon>
        <taxon>Aspergillus subgen. Circumdati</taxon>
    </lineage>
</organism>